<dbReference type="EMBL" id="UYRU01049512">
    <property type="protein sequence ID" value="VDN10606.1"/>
    <property type="molecule type" value="Genomic_DNA"/>
</dbReference>
<sequence length="197" mass="22847">MDAITGLLDRNIWRRETLVKGVGPGGLLGEVVYITPCGKQLWNLDSVREGLPCSLCGFQMCVDKPAYARTIRPIDSFFVVDLAVPIELEKLREFFLQLVKDQRRLEDEKEAQLKKNRRTQLEKLKEQRIEKLIQAEMKRPVEDLRLLNQEVSLWVNPLNGQMSDIFVSSLLRSFFSLNIVHFNIGHNTVFKLRRNHA</sequence>
<evidence type="ECO:0000313" key="1">
    <source>
        <dbReference type="EMBL" id="VDN10606.1"/>
    </source>
</evidence>
<reference evidence="1 2" key="1">
    <citation type="submission" date="2018-11" db="EMBL/GenBank/DDBJ databases">
        <authorList>
            <consortium name="Pathogen Informatics"/>
        </authorList>
    </citation>
    <scope>NUCLEOTIDE SEQUENCE [LARGE SCALE GENOMIC DNA]</scope>
</reference>
<accession>A0A3P7NYH4</accession>
<dbReference type="GO" id="GO:0003677">
    <property type="term" value="F:DNA binding"/>
    <property type="evidence" value="ECO:0007669"/>
    <property type="project" value="InterPro"/>
</dbReference>
<organism evidence="1 2">
    <name type="scientific">Dibothriocephalus latus</name>
    <name type="common">Fish tapeworm</name>
    <name type="synonym">Diphyllobothrium latum</name>
    <dbReference type="NCBI Taxonomy" id="60516"/>
    <lineage>
        <taxon>Eukaryota</taxon>
        <taxon>Metazoa</taxon>
        <taxon>Spiralia</taxon>
        <taxon>Lophotrochozoa</taxon>
        <taxon>Platyhelminthes</taxon>
        <taxon>Cestoda</taxon>
        <taxon>Eucestoda</taxon>
        <taxon>Diphyllobothriidea</taxon>
        <taxon>Diphyllobothriidae</taxon>
        <taxon>Dibothriocephalus</taxon>
    </lineage>
</organism>
<dbReference type="Proteomes" id="UP000281553">
    <property type="component" value="Unassembled WGS sequence"/>
</dbReference>
<evidence type="ECO:0000313" key="2">
    <source>
        <dbReference type="Proteomes" id="UP000281553"/>
    </source>
</evidence>
<protein>
    <submittedName>
        <fullName evidence="1">Uncharacterized protein</fullName>
    </submittedName>
</protein>
<dbReference type="SUPFAM" id="SSF54171">
    <property type="entry name" value="DNA-binding domain"/>
    <property type="match status" value="1"/>
</dbReference>
<dbReference type="InterPro" id="IPR016177">
    <property type="entry name" value="DNA-bd_dom_sf"/>
</dbReference>
<dbReference type="AlphaFoldDB" id="A0A3P7NYH4"/>
<proteinExistence type="predicted"/>
<keyword evidence="2" id="KW-1185">Reference proteome</keyword>
<name>A0A3P7NYH4_DIBLA</name>
<gene>
    <name evidence="1" type="ORF">DILT_LOCUS6437</name>
</gene>